<evidence type="ECO:0000313" key="2">
    <source>
        <dbReference type="Proteomes" id="UP000699042"/>
    </source>
</evidence>
<comment type="caution">
    <text evidence="1">The sequence shown here is derived from an EMBL/GenBank/DDBJ whole genome shotgun (WGS) entry which is preliminary data.</text>
</comment>
<dbReference type="AlphaFoldDB" id="A0A9P7R1R5"/>
<organism evidence="1 2">
    <name type="scientific">Colletotrichum scovillei</name>
    <dbReference type="NCBI Taxonomy" id="1209932"/>
    <lineage>
        <taxon>Eukaryota</taxon>
        <taxon>Fungi</taxon>
        <taxon>Dikarya</taxon>
        <taxon>Ascomycota</taxon>
        <taxon>Pezizomycotina</taxon>
        <taxon>Sordariomycetes</taxon>
        <taxon>Hypocreomycetidae</taxon>
        <taxon>Glomerellales</taxon>
        <taxon>Glomerellaceae</taxon>
        <taxon>Colletotrichum</taxon>
        <taxon>Colletotrichum acutatum species complex</taxon>
    </lineage>
</organism>
<proteinExistence type="predicted"/>
<dbReference type="Proteomes" id="UP000699042">
    <property type="component" value="Unassembled WGS sequence"/>
</dbReference>
<name>A0A9P7R1R5_9PEZI</name>
<reference evidence="1" key="1">
    <citation type="submission" date="2021-05" db="EMBL/GenBank/DDBJ databases">
        <title>Comparative genomics of three Colletotrichum scovillei strains and genetic complementation revealed genes involved fungal growth and virulence on chili pepper.</title>
        <authorList>
            <person name="Hsieh D.-K."/>
            <person name="Chuang S.-C."/>
            <person name="Chen C.-Y."/>
            <person name="Chao Y.-T."/>
            <person name="Lu M.-Y.J."/>
            <person name="Lee M.-H."/>
            <person name="Shih M.-C."/>
        </authorList>
    </citation>
    <scope>NUCLEOTIDE SEQUENCE</scope>
    <source>
        <strain evidence="1">Coll-153</strain>
    </source>
</reference>
<protein>
    <submittedName>
        <fullName evidence="1">Uncharacterized protein</fullName>
    </submittedName>
</protein>
<sequence>LKTLNFTRTRLLEPRPWLPPGATDLQPRSSGTGLCGLVSLGRTSRSKPILTSFLFGKDQERGRYCLIDGSRSPTLS</sequence>
<dbReference type="EMBL" id="JAESDN010000008">
    <property type="protein sequence ID" value="KAG7047030.1"/>
    <property type="molecule type" value="Genomic_DNA"/>
</dbReference>
<accession>A0A9P7R1R5</accession>
<keyword evidence="2" id="KW-1185">Reference proteome</keyword>
<gene>
    <name evidence="1" type="ORF">JMJ77_015247</name>
</gene>
<feature type="non-terminal residue" evidence="1">
    <location>
        <position position="1"/>
    </location>
</feature>
<evidence type="ECO:0000313" key="1">
    <source>
        <dbReference type="EMBL" id="KAG7047030.1"/>
    </source>
</evidence>